<evidence type="ECO:0000256" key="1">
    <source>
        <dbReference type="ARBA" id="ARBA00003850"/>
    </source>
</evidence>
<feature type="binding site" evidence="8">
    <location>
        <position position="208"/>
    </location>
    <ligand>
        <name>NAD(+)</name>
        <dbReference type="ChEBI" id="CHEBI:57540"/>
    </ligand>
</feature>
<feature type="binding site" evidence="8">
    <location>
        <position position="256"/>
    </location>
    <ligand>
        <name>Zn(2+)</name>
        <dbReference type="ChEBI" id="CHEBI:29105"/>
    </ligand>
</feature>
<dbReference type="GO" id="GO:0004399">
    <property type="term" value="F:histidinol dehydrogenase activity"/>
    <property type="evidence" value="ECO:0007669"/>
    <property type="project" value="UniProtKB-EC"/>
</dbReference>
<dbReference type="Proteomes" id="UP001335737">
    <property type="component" value="Unassembled WGS sequence"/>
</dbReference>
<feature type="binding site" evidence="8">
    <location>
        <position position="253"/>
    </location>
    <ligand>
        <name>substrate</name>
    </ligand>
</feature>
<feature type="binding site" evidence="8">
    <location>
        <position position="322"/>
    </location>
    <ligand>
        <name>substrate</name>
    </ligand>
</feature>
<proteinExistence type="inferred from homology"/>
<dbReference type="CDD" id="cd06572">
    <property type="entry name" value="Histidinol_dh"/>
    <property type="match status" value="1"/>
</dbReference>
<feature type="active site" description="Proton acceptor" evidence="8">
    <location>
        <position position="322"/>
    </location>
</feature>
<organism evidence="12 13">
    <name type="scientific">Virgibacillus tibetensis</name>
    <dbReference type="NCBI Taxonomy" id="3042313"/>
    <lineage>
        <taxon>Bacteria</taxon>
        <taxon>Bacillati</taxon>
        <taxon>Bacillota</taxon>
        <taxon>Bacilli</taxon>
        <taxon>Bacillales</taxon>
        <taxon>Bacillaceae</taxon>
        <taxon>Virgibacillus</taxon>
    </lineage>
</organism>
<feature type="binding site" evidence="8">
    <location>
        <position position="414"/>
    </location>
    <ligand>
        <name>Zn(2+)</name>
        <dbReference type="ChEBI" id="CHEBI:29105"/>
    </ligand>
</feature>
<dbReference type="NCBIfam" id="TIGR00069">
    <property type="entry name" value="hisD"/>
    <property type="match status" value="1"/>
</dbReference>
<dbReference type="InterPro" id="IPR022695">
    <property type="entry name" value="Histidinol_DH_monofunct"/>
</dbReference>
<evidence type="ECO:0000313" key="13">
    <source>
        <dbReference type="Proteomes" id="UP001335737"/>
    </source>
</evidence>
<evidence type="ECO:0000256" key="5">
    <source>
        <dbReference type="ARBA" id="ARBA00022833"/>
    </source>
</evidence>
<evidence type="ECO:0000256" key="11">
    <source>
        <dbReference type="SAM" id="MobiDB-lite"/>
    </source>
</evidence>
<accession>A0ABU6KH29</accession>
<feature type="binding site" evidence="8">
    <location>
        <position position="123"/>
    </location>
    <ligand>
        <name>NAD(+)</name>
        <dbReference type="ChEBI" id="CHEBI:57540"/>
    </ligand>
</feature>
<dbReference type="EC" id="1.1.1.23" evidence="3 8"/>
<dbReference type="InterPro" id="IPR016161">
    <property type="entry name" value="Ald_DH/histidinol_DH"/>
</dbReference>
<dbReference type="Pfam" id="PF00815">
    <property type="entry name" value="Histidinol_dh"/>
    <property type="match status" value="1"/>
</dbReference>
<keyword evidence="4 8" id="KW-0479">Metal-binding</keyword>
<comment type="similarity">
    <text evidence="2 8 9 10">Belongs to the histidinol dehydrogenase family.</text>
</comment>
<comment type="catalytic activity">
    <reaction evidence="7 8">
        <text>L-histidinol + 2 NAD(+) + H2O = L-histidine + 2 NADH + 3 H(+)</text>
        <dbReference type="Rhea" id="RHEA:20641"/>
        <dbReference type="ChEBI" id="CHEBI:15377"/>
        <dbReference type="ChEBI" id="CHEBI:15378"/>
        <dbReference type="ChEBI" id="CHEBI:57540"/>
        <dbReference type="ChEBI" id="CHEBI:57595"/>
        <dbReference type="ChEBI" id="CHEBI:57699"/>
        <dbReference type="ChEBI" id="CHEBI:57945"/>
        <dbReference type="EC" id="1.1.1.23"/>
    </reaction>
</comment>
<comment type="pathway">
    <text evidence="8">Amino-acid biosynthesis; L-histidine biosynthesis; L-histidine from 5-phospho-alpha-D-ribose 1-diphosphate: step 9/9.</text>
</comment>
<dbReference type="Gene3D" id="3.40.50.1980">
    <property type="entry name" value="Nitrogenase molybdenum iron protein domain"/>
    <property type="match status" value="2"/>
</dbReference>
<name>A0ABU6KH29_9BACI</name>
<dbReference type="HAMAP" id="MF_01024">
    <property type="entry name" value="HisD"/>
    <property type="match status" value="1"/>
</dbReference>
<feature type="binding site" evidence="8">
    <location>
        <position position="256"/>
    </location>
    <ligand>
        <name>substrate</name>
    </ligand>
</feature>
<feature type="binding site" evidence="8">
    <location>
        <position position="355"/>
    </location>
    <ligand>
        <name>substrate</name>
    </ligand>
</feature>
<keyword evidence="8" id="KW-0028">Amino-acid biosynthesis</keyword>
<evidence type="ECO:0000256" key="2">
    <source>
        <dbReference type="ARBA" id="ARBA00010178"/>
    </source>
</evidence>
<comment type="function">
    <text evidence="1 8">Catalyzes the sequential NAD-dependent oxidations of L-histidinol to L-histidinaldehyde and then to L-histidine.</text>
</comment>
<reference evidence="12 13" key="1">
    <citation type="journal article" date="2024" name="Int. J. Syst. Evol. Microbiol.">
        <title>Virgibacillus tibetensis sp. nov., isolated from salt lake on the Tibetan Plateau of China.</title>
        <authorList>
            <person name="Phurbu D."/>
            <person name="Liu Z.-X."/>
            <person name="Wang R."/>
            <person name="Zheng Y.-Y."/>
            <person name="Liu H.-C."/>
            <person name="Zhou Y.-G."/>
            <person name="Yu Y.-J."/>
            <person name="Li A.-H."/>
        </authorList>
    </citation>
    <scope>NUCLEOTIDE SEQUENCE [LARGE SCALE GENOMIC DNA]</scope>
    <source>
        <strain evidence="12 13">C22-A2</strain>
    </source>
</reference>
<dbReference type="PROSITE" id="PS00611">
    <property type="entry name" value="HISOL_DEHYDROGENASE"/>
    <property type="match status" value="1"/>
</dbReference>
<keyword evidence="8" id="KW-0368">Histidine biosynthesis</keyword>
<protein>
    <recommendedName>
        <fullName evidence="3 8">Histidinol dehydrogenase</fullName>
        <shortName evidence="8">HDH</shortName>
        <ecNumber evidence="3 8">1.1.1.23</ecNumber>
    </recommendedName>
</protein>
<evidence type="ECO:0000256" key="8">
    <source>
        <dbReference type="HAMAP-Rule" id="MF_01024"/>
    </source>
</evidence>
<feature type="binding site" evidence="8">
    <location>
        <position position="414"/>
    </location>
    <ligand>
        <name>substrate</name>
    </ligand>
</feature>
<dbReference type="PANTHER" id="PTHR21256:SF2">
    <property type="entry name" value="HISTIDINE BIOSYNTHESIS TRIFUNCTIONAL PROTEIN"/>
    <property type="match status" value="1"/>
</dbReference>
<feature type="active site" description="Proton acceptor" evidence="8">
    <location>
        <position position="321"/>
    </location>
</feature>
<dbReference type="EMBL" id="JARZFX010000007">
    <property type="protein sequence ID" value="MEC5424618.1"/>
    <property type="molecule type" value="Genomic_DNA"/>
</dbReference>
<keyword evidence="8" id="KW-0520">NAD</keyword>
<feature type="binding site" evidence="8">
    <location>
        <position position="253"/>
    </location>
    <ligand>
        <name>Zn(2+)</name>
        <dbReference type="ChEBI" id="CHEBI:29105"/>
    </ligand>
</feature>
<evidence type="ECO:0000256" key="10">
    <source>
        <dbReference type="RuleBase" id="RU004175"/>
    </source>
</evidence>
<evidence type="ECO:0000256" key="4">
    <source>
        <dbReference type="ARBA" id="ARBA00022723"/>
    </source>
</evidence>
<feature type="binding site" evidence="8">
    <location>
        <position position="231"/>
    </location>
    <ligand>
        <name>substrate</name>
    </ligand>
</feature>
<dbReference type="PANTHER" id="PTHR21256">
    <property type="entry name" value="HISTIDINOL DEHYDROGENASE HDH"/>
    <property type="match status" value="1"/>
</dbReference>
<evidence type="ECO:0000256" key="7">
    <source>
        <dbReference type="ARBA" id="ARBA00049489"/>
    </source>
</evidence>
<keyword evidence="13" id="KW-1185">Reference proteome</keyword>
<dbReference type="PRINTS" id="PR00083">
    <property type="entry name" value="HOLDHDRGNASE"/>
</dbReference>
<dbReference type="InterPro" id="IPR012131">
    <property type="entry name" value="Hstdl_DH"/>
</dbReference>
<dbReference type="InterPro" id="IPR001692">
    <property type="entry name" value="Histidinol_DH_CS"/>
</dbReference>
<keyword evidence="5 8" id="KW-0862">Zinc</keyword>
<evidence type="ECO:0000256" key="9">
    <source>
        <dbReference type="PIRNR" id="PIRNR000099"/>
    </source>
</evidence>
<gene>
    <name evidence="8 12" type="primary">hisD</name>
    <name evidence="12" type="ORF">QGM71_14045</name>
</gene>
<feature type="region of interest" description="Disordered" evidence="11">
    <location>
        <begin position="421"/>
        <end position="440"/>
    </location>
</feature>
<feature type="binding site" evidence="8">
    <location>
        <position position="355"/>
    </location>
    <ligand>
        <name>Zn(2+)</name>
        <dbReference type="ChEBI" id="CHEBI:29105"/>
    </ligand>
</feature>
<comment type="caution">
    <text evidence="12">The sequence shown here is derived from an EMBL/GenBank/DDBJ whole genome shotgun (WGS) entry which is preliminary data.</text>
</comment>
<feature type="binding site" evidence="8">
    <location>
        <position position="409"/>
    </location>
    <ligand>
        <name>substrate</name>
    </ligand>
</feature>
<feature type="compositionally biased region" description="Polar residues" evidence="11">
    <location>
        <begin position="427"/>
        <end position="440"/>
    </location>
</feature>
<keyword evidence="6 8" id="KW-0560">Oxidoreductase</keyword>
<comment type="cofactor">
    <cofactor evidence="8">
        <name>Zn(2+)</name>
        <dbReference type="ChEBI" id="CHEBI:29105"/>
    </cofactor>
    <text evidence="8">Binds 1 zinc ion per subunit.</text>
</comment>
<dbReference type="Gene3D" id="1.20.5.1300">
    <property type="match status" value="1"/>
</dbReference>
<evidence type="ECO:0000313" key="12">
    <source>
        <dbReference type="EMBL" id="MEC5424618.1"/>
    </source>
</evidence>
<dbReference type="SUPFAM" id="SSF53720">
    <property type="entry name" value="ALDH-like"/>
    <property type="match status" value="1"/>
</dbReference>
<evidence type="ECO:0000256" key="3">
    <source>
        <dbReference type="ARBA" id="ARBA00012965"/>
    </source>
</evidence>
<dbReference type="PIRSF" id="PIRSF000099">
    <property type="entry name" value="Histidinol_dh"/>
    <property type="match status" value="1"/>
</dbReference>
<sequence length="440" mass="47923">MRILTFKEFMSTEKDSYSAAYEEELDTSVLKIIRQVKEYGDGAIRSYTEKFDRVRLDNFVVSKEEFAEARDLVSSSFLDAIKQAKKNITDFHQEQKEKSWFITKNQGVMLGQKVTPLEKVGVYIPGGKAAYPSSVLMNVIPAQLAGVEQLVITTPPQPNGKINPHVLVAAQEAGVDTIYKVGGAQAIAALAYGTETVEKVVKIVGPGNAYVARAKKWVFGDVAIDMIAGPSEICIVADESAPPSYIAADLLSQAEHDELASSICITTSRVLADSILIEIEKQAAALERKDIIDKSLDSNGKIIVAKDLTNAFEIVNEIAPEHLQLMIKNPTEGMYSIKNAGAIFLGNFSPEPLGDYIAGPNHTLPTSGTAAFSSPLGVYDFVKKSSIIHYSQEALLETADHIIKLANTEGLTAHANSIQVRKDDSDANTQHYQKNSRNSD</sequence>
<feature type="binding site" evidence="8">
    <location>
        <position position="185"/>
    </location>
    <ligand>
        <name>NAD(+)</name>
        <dbReference type="ChEBI" id="CHEBI:57540"/>
    </ligand>
</feature>
<dbReference type="RefSeq" id="WP_327608185.1">
    <property type="nucleotide sequence ID" value="NZ_JARZFX010000007.1"/>
</dbReference>
<evidence type="ECO:0000256" key="6">
    <source>
        <dbReference type="ARBA" id="ARBA00023002"/>
    </source>
</evidence>